<evidence type="ECO:0000313" key="3">
    <source>
        <dbReference type="Proteomes" id="UP000322214"/>
    </source>
</evidence>
<sequence>MIHKTKSDACSLYVEQLEPRQMLSTVTIEAFGYTGEEVMVVTAGETELLREVVPSSQEGSFTFDVDDSLSFDDLRINFVNDLYEPGVKDRNLSIRRYVFDGINHILKAPNVFSTGTYVPGRGVEPGYDLGSILHQNGYIQVQDFGSGEIDFNGNTWQVSRPFSPDQISVDPEYNELVVNGSGGEISLSRQIKFEPGALVKLTVDAWRNQIYGSIDNAGVGAGVDFCDAEGNELPSFFNFDLNDNAMDPSNRVQSNQFTAPANATSAFLWIWVGETSDDTLVPLRLTDLRLETVDLSQDVEPPVVTISGSPELNVFSVGNGESAAVFNLRITDNFQVPPTPDAILSSIQVELIDPEGRVYLPRISSYSDFGGRGDIFFVYYRLDNFPSDGSPLVEGDYSVRLIGGTLADARGNFAPDQIVATIPVVDNRV</sequence>
<evidence type="ECO:0000259" key="1">
    <source>
        <dbReference type="Pfam" id="PF16841"/>
    </source>
</evidence>
<dbReference type="Pfam" id="PF16841">
    <property type="entry name" value="CBM60"/>
    <property type="match status" value="1"/>
</dbReference>
<dbReference type="Proteomes" id="UP000322214">
    <property type="component" value="Chromosome"/>
</dbReference>
<protein>
    <recommendedName>
        <fullName evidence="1">Carbohydrate binding module xylan-binding domain-containing protein</fullName>
    </recommendedName>
</protein>
<dbReference type="RefSeq" id="WP_075083553.1">
    <property type="nucleotide sequence ID" value="NZ_CP042912.1"/>
</dbReference>
<dbReference type="EMBL" id="CP042912">
    <property type="protein sequence ID" value="QEG24273.1"/>
    <property type="molecule type" value="Genomic_DNA"/>
</dbReference>
<keyword evidence="3" id="KW-1185">Reference proteome</keyword>
<feature type="domain" description="Carbohydrate binding module xylan-binding" evidence="1">
    <location>
        <begin position="25"/>
        <end position="113"/>
    </location>
</feature>
<accession>A0A5B9PPR7</accession>
<dbReference type="InterPro" id="IPR031768">
    <property type="entry name" value="CBM60_xylan-bd"/>
</dbReference>
<dbReference type="AlphaFoldDB" id="A0A5B9PPR7"/>
<name>A0A5B9PPR7_9BACT</name>
<dbReference type="STRING" id="980251.GCA_001642875_00767"/>
<reference evidence="2 3" key="1">
    <citation type="submission" date="2019-08" db="EMBL/GenBank/DDBJ databases">
        <title>Deep-cultivation of Planctomycetes and their phenomic and genomic characterization uncovers novel biology.</title>
        <authorList>
            <person name="Wiegand S."/>
            <person name="Jogler M."/>
            <person name="Boedeker C."/>
            <person name="Pinto D."/>
            <person name="Vollmers J."/>
            <person name="Rivas-Marin E."/>
            <person name="Kohn T."/>
            <person name="Peeters S.H."/>
            <person name="Heuer A."/>
            <person name="Rast P."/>
            <person name="Oberbeckmann S."/>
            <person name="Bunk B."/>
            <person name="Jeske O."/>
            <person name="Meyerdierks A."/>
            <person name="Storesund J.E."/>
            <person name="Kallscheuer N."/>
            <person name="Luecker S."/>
            <person name="Lage O.M."/>
            <person name="Pohl T."/>
            <person name="Merkel B.J."/>
            <person name="Hornburger P."/>
            <person name="Mueller R.-W."/>
            <person name="Bruemmer F."/>
            <person name="Labrenz M."/>
            <person name="Spormann A.M."/>
            <person name="Op den Camp H."/>
            <person name="Overmann J."/>
            <person name="Amann R."/>
            <person name="Jetten M.S.M."/>
            <person name="Mascher T."/>
            <person name="Medema M.H."/>
            <person name="Devos D.P."/>
            <person name="Kaster A.-K."/>
            <person name="Ovreas L."/>
            <person name="Rohde M."/>
            <person name="Galperin M.Y."/>
            <person name="Jogler C."/>
        </authorList>
    </citation>
    <scope>NUCLEOTIDE SEQUENCE [LARGE SCALE GENOMIC DNA]</scope>
    <source>
        <strain evidence="2 3">FC18</strain>
    </source>
</reference>
<evidence type="ECO:0000313" key="2">
    <source>
        <dbReference type="EMBL" id="QEG24273.1"/>
    </source>
</evidence>
<dbReference type="Gene3D" id="2.60.60.40">
    <property type="match status" value="1"/>
</dbReference>
<gene>
    <name evidence="2" type="ORF">MFFC18_41910</name>
</gene>
<proteinExistence type="predicted"/>
<dbReference type="KEGG" id="mff:MFFC18_41910"/>
<organism evidence="2 3">
    <name type="scientific">Mariniblastus fucicola</name>
    <dbReference type="NCBI Taxonomy" id="980251"/>
    <lineage>
        <taxon>Bacteria</taxon>
        <taxon>Pseudomonadati</taxon>
        <taxon>Planctomycetota</taxon>
        <taxon>Planctomycetia</taxon>
        <taxon>Pirellulales</taxon>
        <taxon>Pirellulaceae</taxon>
        <taxon>Mariniblastus</taxon>
    </lineage>
</organism>